<dbReference type="InterPro" id="IPR002182">
    <property type="entry name" value="NB-ARC"/>
</dbReference>
<dbReference type="Proteomes" id="UP000504610">
    <property type="component" value="Chromosome 6"/>
</dbReference>
<dbReference type="GO" id="GO:0007165">
    <property type="term" value="P:signal transduction"/>
    <property type="evidence" value="ECO:0007669"/>
    <property type="project" value="InterPro"/>
</dbReference>
<dbReference type="PRINTS" id="PR00364">
    <property type="entry name" value="DISEASERSIST"/>
</dbReference>
<dbReference type="AlphaFoldDB" id="A0A9W3BUW9"/>
<dbReference type="InterPro" id="IPR044974">
    <property type="entry name" value="Disease_R_plants"/>
</dbReference>
<reference evidence="3" key="2">
    <citation type="submission" date="2025-08" db="UniProtKB">
        <authorList>
            <consortium name="RefSeq"/>
        </authorList>
    </citation>
    <scope>IDENTIFICATION</scope>
    <source>
        <tissue evidence="3">Leaf</tissue>
    </source>
</reference>
<dbReference type="Gene3D" id="3.40.50.10140">
    <property type="entry name" value="Toll/interleukin-1 receptor homology (TIR) domain"/>
    <property type="match status" value="1"/>
</dbReference>
<feature type="domain" description="TIR" evidence="1">
    <location>
        <begin position="7"/>
        <end position="163"/>
    </location>
</feature>
<evidence type="ECO:0000259" key="1">
    <source>
        <dbReference type="PROSITE" id="PS50104"/>
    </source>
</evidence>
<reference evidence="2" key="1">
    <citation type="journal article" date="2019" name="Database">
        <title>The radish genome database (RadishGD): an integrated information resource for radish genomics.</title>
        <authorList>
            <person name="Yu H.J."/>
            <person name="Baek S."/>
            <person name="Lee Y.J."/>
            <person name="Cho A."/>
            <person name="Mun J.H."/>
        </authorList>
    </citation>
    <scope>NUCLEOTIDE SEQUENCE [LARGE SCALE GENOMIC DNA]</scope>
    <source>
        <strain evidence="2">cv. WK10039</strain>
    </source>
</reference>
<dbReference type="InterPro" id="IPR000157">
    <property type="entry name" value="TIR_dom"/>
</dbReference>
<dbReference type="SMART" id="SM00255">
    <property type="entry name" value="TIR"/>
    <property type="match status" value="1"/>
</dbReference>
<dbReference type="PROSITE" id="PS50104">
    <property type="entry name" value="TIR"/>
    <property type="match status" value="1"/>
</dbReference>
<evidence type="ECO:0000313" key="2">
    <source>
        <dbReference type="Proteomes" id="UP000504610"/>
    </source>
</evidence>
<dbReference type="OrthoDB" id="1100612at2759"/>
<dbReference type="Pfam" id="PF01582">
    <property type="entry name" value="TIR"/>
    <property type="match status" value="1"/>
</dbReference>
<dbReference type="Pfam" id="PF00931">
    <property type="entry name" value="NB-ARC"/>
    <property type="match status" value="1"/>
</dbReference>
<organism evidence="2 3">
    <name type="scientific">Raphanus sativus</name>
    <name type="common">Radish</name>
    <name type="synonym">Raphanus raphanistrum var. sativus</name>
    <dbReference type="NCBI Taxonomy" id="3726"/>
    <lineage>
        <taxon>Eukaryota</taxon>
        <taxon>Viridiplantae</taxon>
        <taxon>Streptophyta</taxon>
        <taxon>Embryophyta</taxon>
        <taxon>Tracheophyta</taxon>
        <taxon>Spermatophyta</taxon>
        <taxon>Magnoliopsida</taxon>
        <taxon>eudicotyledons</taxon>
        <taxon>Gunneridae</taxon>
        <taxon>Pentapetalae</taxon>
        <taxon>rosids</taxon>
        <taxon>malvids</taxon>
        <taxon>Brassicales</taxon>
        <taxon>Brassicaceae</taxon>
        <taxon>Brassiceae</taxon>
        <taxon>Raphanus</taxon>
    </lineage>
</organism>
<dbReference type="GeneID" id="130495638"/>
<evidence type="ECO:0000313" key="3">
    <source>
        <dbReference type="RefSeq" id="XP_056843043.1"/>
    </source>
</evidence>
<sequence>MDNNDEIKQTVYISFNINDSVVSSFIRYLVAALYREGIDVASEKSGHDLDKGWFSRIKLFVVVFSEPCAYSVACLEKLVKLLEFLREEDSVVVPVFNDSMAKQMDELSGAFETLGKSHSVDQLTTWQRVLKEITGLRGYDYTKELREAAELIEKIAKNVFEKLNPTENIGTHKQLRVLENLLCKQPWGFRSIGILGKPGIGKTTFVEAAFRRMRDGYDVHFIIECNNKIIEHFSDEDFQEILVEKFDLNNQDAGPCHRRKRLLLVLDGLQNAQDAEYFLCGFNRFGPGSLLIITSSDRKVLEQCHVNEIYELKGLNDEDALKLFTRCVFGKDVIDEELRKLSVSEIERCEGNPSTIRSHAEKMKRKRMKTIDIESALSKHNVSMTLKQSFSTGAHKYQADLEKFLGFDLANTLEIRLSHDLRAHYLYHDSTQRFFFCTISSKYLSDFKDRSLLNLRSHAVESMPIDLKILHLGQKYKPWEEYKSFSIFKITKLSHSEKLVELEEIWEARDIERIDLQDRTSMESITVVTDQLEPLQLLHISSCLESQILQWGLQTDPLCLLYNSANETKSHFYFDCTFCRSIWIAISSRIHLSPLQICEDVFSAMVNLKESKAKELLSRMAWHSTIYALLFERSSRLYRRSYRSRDAILAQIDREFRNQVSRLRKRHPKVASKILGIWLGTSSSH</sequence>
<protein>
    <submittedName>
        <fullName evidence="3">Probable disease resistance protein At4g19520</fullName>
    </submittedName>
</protein>
<dbReference type="CDD" id="cd01983">
    <property type="entry name" value="SIMIBI"/>
    <property type="match status" value="1"/>
</dbReference>
<dbReference type="Gene3D" id="3.40.50.300">
    <property type="entry name" value="P-loop containing nucleotide triphosphate hydrolases"/>
    <property type="match status" value="1"/>
</dbReference>
<dbReference type="KEGG" id="rsz:130495638"/>
<accession>A0A9W3BUW9</accession>
<dbReference type="PANTHER" id="PTHR11017">
    <property type="entry name" value="LEUCINE-RICH REPEAT-CONTAINING PROTEIN"/>
    <property type="match status" value="1"/>
</dbReference>
<dbReference type="SUPFAM" id="SSF52540">
    <property type="entry name" value="P-loop containing nucleoside triphosphate hydrolases"/>
    <property type="match status" value="1"/>
</dbReference>
<dbReference type="PANTHER" id="PTHR11017:SF412">
    <property type="entry name" value="DISEASE RESISTANCE PROTEIN (TIR-NBS-LRR CLASS)"/>
    <property type="match status" value="1"/>
</dbReference>
<dbReference type="SUPFAM" id="SSF52200">
    <property type="entry name" value="Toll/Interleukin receptor TIR domain"/>
    <property type="match status" value="1"/>
</dbReference>
<dbReference type="InterPro" id="IPR027417">
    <property type="entry name" value="P-loop_NTPase"/>
</dbReference>
<gene>
    <name evidence="3" type="primary">LOC130495638</name>
</gene>
<keyword evidence="2" id="KW-1185">Reference proteome</keyword>
<dbReference type="GO" id="GO:0043531">
    <property type="term" value="F:ADP binding"/>
    <property type="evidence" value="ECO:0007669"/>
    <property type="project" value="InterPro"/>
</dbReference>
<proteinExistence type="predicted"/>
<dbReference type="GO" id="GO:0006952">
    <property type="term" value="P:defense response"/>
    <property type="evidence" value="ECO:0007669"/>
    <property type="project" value="InterPro"/>
</dbReference>
<dbReference type="InterPro" id="IPR035897">
    <property type="entry name" value="Toll_tir_struct_dom_sf"/>
</dbReference>
<dbReference type="RefSeq" id="XP_056843043.1">
    <property type="nucleotide sequence ID" value="XM_056987063.1"/>
</dbReference>
<name>A0A9W3BUW9_RAPSA</name>